<protein>
    <submittedName>
        <fullName evidence="2">Uncharacterized protein</fullName>
    </submittedName>
</protein>
<name>A0A9Q4GS36_MORMO</name>
<dbReference type="RefSeq" id="WP_260249663.1">
    <property type="nucleotide sequence ID" value="NZ_JALMEJ010000009.1"/>
</dbReference>
<keyword evidence="1" id="KW-0472">Membrane</keyword>
<dbReference type="AlphaFoldDB" id="A0A9Q4GS36"/>
<evidence type="ECO:0000313" key="2">
    <source>
        <dbReference type="EMBL" id="MCY0790586.1"/>
    </source>
</evidence>
<proteinExistence type="predicted"/>
<dbReference type="Proteomes" id="UP001076655">
    <property type="component" value="Unassembled WGS sequence"/>
</dbReference>
<organism evidence="2 3">
    <name type="scientific">Morganella morganii</name>
    <name type="common">Proteus morganii</name>
    <dbReference type="NCBI Taxonomy" id="582"/>
    <lineage>
        <taxon>Bacteria</taxon>
        <taxon>Pseudomonadati</taxon>
        <taxon>Pseudomonadota</taxon>
        <taxon>Gammaproteobacteria</taxon>
        <taxon>Enterobacterales</taxon>
        <taxon>Morganellaceae</taxon>
        <taxon>Morganella</taxon>
    </lineage>
</organism>
<dbReference type="EMBL" id="JAPNMI010000006">
    <property type="protein sequence ID" value="MCY0790586.1"/>
    <property type="molecule type" value="Genomic_DNA"/>
</dbReference>
<feature type="transmembrane region" description="Helical" evidence="1">
    <location>
        <begin position="44"/>
        <end position="61"/>
    </location>
</feature>
<gene>
    <name evidence="2" type="ORF">N0392_12930</name>
</gene>
<reference evidence="2" key="1">
    <citation type="submission" date="2022-08" db="EMBL/GenBank/DDBJ databases">
        <authorList>
            <person name="Dale J.L."/>
        </authorList>
    </citation>
    <scope>NUCLEOTIDE SEQUENCE</scope>
    <source>
        <strain evidence="2">2022EL-00758</strain>
    </source>
</reference>
<keyword evidence="1" id="KW-1133">Transmembrane helix</keyword>
<evidence type="ECO:0000313" key="3">
    <source>
        <dbReference type="Proteomes" id="UP001076655"/>
    </source>
</evidence>
<accession>A0A9Q4GS36</accession>
<keyword evidence="1" id="KW-0812">Transmembrane</keyword>
<evidence type="ECO:0000256" key="1">
    <source>
        <dbReference type="SAM" id="Phobius"/>
    </source>
</evidence>
<sequence length="62" mass="7224">MKSPQSGSFRVFLIRHIRRRICHRGYALAPEINVLWQQHGSSLTWGRLIFLCLVVTAGIVWF</sequence>
<comment type="caution">
    <text evidence="2">The sequence shown here is derived from an EMBL/GenBank/DDBJ whole genome shotgun (WGS) entry which is preliminary data.</text>
</comment>